<dbReference type="InterPro" id="IPR016166">
    <property type="entry name" value="FAD-bd_PCMH"/>
</dbReference>
<dbReference type="Gene3D" id="3.40.462.20">
    <property type="match status" value="1"/>
</dbReference>
<dbReference type="InterPro" id="IPR052577">
    <property type="entry name" value="VWA7"/>
</dbReference>
<dbReference type="InterPro" id="IPR016169">
    <property type="entry name" value="FAD-bd_PCMH_sub2"/>
</dbReference>
<feature type="domain" description="FAD-binding PCMH-type" evidence="2">
    <location>
        <begin position="90"/>
        <end position="303"/>
    </location>
</feature>
<organism evidence="3 4">
    <name type="scientific">Drechslerella dactyloides</name>
    <name type="common">Nematode-trapping fungus</name>
    <name type="synonym">Arthrobotrys dactyloides</name>
    <dbReference type="NCBI Taxonomy" id="74499"/>
    <lineage>
        <taxon>Eukaryota</taxon>
        <taxon>Fungi</taxon>
        <taxon>Dikarya</taxon>
        <taxon>Ascomycota</taxon>
        <taxon>Pezizomycotina</taxon>
        <taxon>Orbiliomycetes</taxon>
        <taxon>Orbiliales</taxon>
        <taxon>Orbiliaceae</taxon>
        <taxon>Drechslerella</taxon>
    </lineage>
</organism>
<evidence type="ECO:0000259" key="2">
    <source>
        <dbReference type="PROSITE" id="PS51387"/>
    </source>
</evidence>
<feature type="compositionally biased region" description="Pro residues" evidence="1">
    <location>
        <begin position="1371"/>
        <end position="1392"/>
    </location>
</feature>
<evidence type="ECO:0000256" key="1">
    <source>
        <dbReference type="SAM" id="MobiDB-lite"/>
    </source>
</evidence>
<dbReference type="InterPro" id="IPR006094">
    <property type="entry name" value="Oxid_FAD_bind_N"/>
</dbReference>
<dbReference type="GO" id="GO:0071949">
    <property type="term" value="F:FAD binding"/>
    <property type="evidence" value="ECO:0007669"/>
    <property type="project" value="InterPro"/>
</dbReference>
<dbReference type="InterPro" id="IPR036318">
    <property type="entry name" value="FAD-bd_PCMH-like_sf"/>
</dbReference>
<feature type="compositionally biased region" description="Basic and acidic residues" evidence="1">
    <location>
        <begin position="1335"/>
        <end position="1346"/>
    </location>
</feature>
<evidence type="ECO:0000313" key="3">
    <source>
        <dbReference type="EMBL" id="KAJ6264450.1"/>
    </source>
</evidence>
<dbReference type="SUPFAM" id="SSF56176">
    <property type="entry name" value="FAD-binding/transporter-associated domain-like"/>
    <property type="match status" value="1"/>
</dbReference>
<dbReference type="Pfam" id="PF01565">
    <property type="entry name" value="FAD_binding_4"/>
    <property type="match status" value="1"/>
</dbReference>
<sequence>MLPGLFIQKFILHGIAWSYTRERARPYVNIARSVTLNYWTGAQQTLDDGPILSPEQICCLQLKKLSKGTVSFDNSVQYITESRGYWSAGNIVEPACVYAPETAEQVSQAVQIFAKVQCQFAVRGGGHSTVPGTNGKNGAVLLVTSKLRTLEVDVGRVVTGGRMGTVGVGGVILGGGVSHQTAEYGFACDNVVNFQVVTADGRIRNANATSDPDLFWALKGAGNRFGIVTAFDMKMYPLSKVYGGTISYKFSSLEDVLARIDEFYEKAEDPKAAILLNILDGIDVGYGRFLELVIYYGLPVSSPPAILQPFFEIPGIFKNTVSLRTYSNFIPGQREGLLPGLFSHSWRSVTFQRSGAVNRKIAQVFLDEVAEFRAKQGPGIQLGLFTFSYELSFTGHIKASGISGGNALGLERYKEDGPLTLGLLVHSWVNKTEASLRISALKKSGDKMMEAAKAADKHVDFVYVNAAGADQNPYWSYGAANVERLRLIRDQYDPDGVFSKLQAGAFHLDRESRPSIRITGWEPSPPLHKRRPMAANIACGRPSRLSGLPYLLTIFLFFTFATGASAFGAGTTSSDECKWRHGDIENALLGLMLARTAGGTAFTRMDVKRVYFGNWLRDYSQIMDVGFLKVVGPNVLRTMVALFAFMTFGYGTGEFEVSDSRLGVYRPEEHIDNPKHYANNIDAKKYDTRLRGVVDEDLELFPDDRTGMKGYIANERLGVTTSAGYVRKALGRCIKLGRQHAKKKNIKDFDDALRHLGAALHALEDFPAHSNYVELCLRELGERGVFPHVGTATELEVKKDQVFPLVTGSFGSVHFLSSVVGGDPDNPNPSELLLLEEQIAAALEADNEHGGEIKIIKEHFASLPKGLLNEQSIANLDLLEEKSKEKQEQVKTRADDGEPVDLDTTELYDQIYPLLEMHDRVVREIVYGMEEVPTHAATYEKIQESLSIVTFSLIAPYILPVLRQARIELAESANELIAIASDKEAEVFSDPYCSDPVHTVISKDNAANVLSEPAGRIAVEIVKFVVPLIMRAWDEPEMDMDPLINYILGVFHHPVCRDERNHRGQSAMFAIVRDWWTLKSDDEKDELRLILSMDGIKENKNHHGHDTGHGSLKPIAGAGVKPGDATGTIFTRKPDENDAIVPDSGVEKAPEPPQDSNMGSAGVRTPVIGAGEGTKPHRRKRDREGRTPRDREDRGSQSPEKREREHRSRRRHHDEFGAEAPLAIEDTPVPRDSKRRHKGDARTSQNDFGDRERHHHHRHREEPTERGIVDEKPKESGTRSRFSAMFTHGINYLGFGGSPTPAEPASHKVNGTADKVRSPRPVPQEERHRKHRHRHEQDRDGQESPPRHRSSRRRERSKSDEEAPPKEEELPPPVPEIEPPLPPDSPVAPPVDIPDTIEEDSPLPEPPAESPIEAPLEPPVEAEGDGGSDKKASRRRSTRKRDGHRPRREAGEPPPIPEEGSDHFQPRHADHEIRDAKPKASKLLGMDVPDTNGDNGHRSRPKRRHTERDISERRSRHDDTPPARGGLLGRIVSRADKLLGREPIDESPRPLERRKTLDRTEHSERRRHHSHDDEDRRRRKHRSMTLPVQIDQADFAEAPPAPDDNGVPAAPEIEESLTAPEEKRNRRHKSSPNTLQFDVPSDGSGSDERKKSRSPRRKRDSMGMPELQDVSGLGIDTGDASESKSHRRRHRREREVEETPTPSPKKERRISKRGVKEVNFEDAVESGDAPKREKTRRHRSTREESREEEGSRERRRRTERKRESAVFGGYDIRD</sequence>
<evidence type="ECO:0000313" key="4">
    <source>
        <dbReference type="Proteomes" id="UP001221413"/>
    </source>
</evidence>
<dbReference type="PANTHER" id="PTHR14905">
    <property type="entry name" value="NG37"/>
    <property type="match status" value="1"/>
</dbReference>
<dbReference type="Gene3D" id="3.30.465.10">
    <property type="match status" value="2"/>
</dbReference>
<feature type="region of interest" description="Disordered" evidence="1">
    <location>
        <begin position="1100"/>
        <end position="1774"/>
    </location>
</feature>
<dbReference type="Pfam" id="PF07217">
    <property type="entry name" value="Het-C"/>
    <property type="match status" value="1"/>
</dbReference>
<reference evidence="3" key="1">
    <citation type="submission" date="2023-01" db="EMBL/GenBank/DDBJ databases">
        <title>The chitinases involved in constricting ring structure development in the nematode-trapping fungus Drechslerella dactyloides.</title>
        <authorList>
            <person name="Wang R."/>
            <person name="Zhang L."/>
            <person name="Tang P."/>
            <person name="Li S."/>
            <person name="Liang L."/>
        </authorList>
    </citation>
    <scope>NUCLEOTIDE SEQUENCE</scope>
    <source>
        <strain evidence="3">YMF1.00031</strain>
    </source>
</reference>
<dbReference type="EMBL" id="JAQGDS010000001">
    <property type="protein sequence ID" value="KAJ6264450.1"/>
    <property type="molecule type" value="Genomic_DNA"/>
</dbReference>
<feature type="compositionally biased region" description="Basic and acidic residues" evidence="1">
    <location>
        <begin position="1506"/>
        <end position="1521"/>
    </location>
</feature>
<feature type="compositionally biased region" description="Basic and acidic residues" evidence="1">
    <location>
        <begin position="1260"/>
        <end position="1278"/>
    </location>
</feature>
<dbReference type="PROSITE" id="PS51387">
    <property type="entry name" value="FAD_PCMH"/>
    <property type="match status" value="1"/>
</dbReference>
<dbReference type="InterPro" id="IPR010816">
    <property type="entry name" value="Het-C"/>
</dbReference>
<protein>
    <submittedName>
        <fullName evidence="3">Bifunctional solanapyrone synthase</fullName>
    </submittedName>
</protein>
<feature type="compositionally biased region" description="Basic residues" evidence="1">
    <location>
        <begin position="1432"/>
        <end position="1447"/>
    </location>
</feature>
<feature type="compositionally biased region" description="Basic and acidic residues" evidence="1">
    <location>
        <begin position="1741"/>
        <end position="1752"/>
    </location>
</feature>
<feature type="compositionally biased region" description="Basic and acidic residues" evidence="1">
    <location>
        <begin position="1460"/>
        <end position="1478"/>
    </location>
</feature>
<proteinExistence type="predicted"/>
<feature type="compositionally biased region" description="Basic and acidic residues" evidence="1">
    <location>
        <begin position="1357"/>
        <end position="1369"/>
    </location>
</feature>
<dbReference type="Proteomes" id="UP001221413">
    <property type="component" value="Unassembled WGS sequence"/>
</dbReference>
<accession>A0AAD6J6S0</accession>
<comment type="caution">
    <text evidence="3">The sequence shown here is derived from an EMBL/GenBank/DDBJ whole genome shotgun (WGS) entry which is preliminary data.</text>
</comment>
<name>A0AAD6J6S0_DREDA</name>
<gene>
    <name evidence="3" type="ORF">Dda_0596</name>
</gene>
<feature type="compositionally biased region" description="Basic residues" evidence="1">
    <location>
        <begin position="1347"/>
        <end position="1356"/>
    </location>
</feature>
<feature type="compositionally biased region" description="Basic and acidic residues" evidence="1">
    <location>
        <begin position="1533"/>
        <end position="1576"/>
    </location>
</feature>
<keyword evidence="4" id="KW-1185">Reference proteome</keyword>
<dbReference type="PANTHER" id="PTHR14905:SF11">
    <property type="entry name" value="TINC (EUROFUNG)"/>
    <property type="match status" value="1"/>
</dbReference>
<feature type="compositionally biased region" description="Basic and acidic residues" evidence="1">
    <location>
        <begin position="1182"/>
        <end position="1206"/>
    </location>
</feature>